<evidence type="ECO:0000313" key="2">
    <source>
        <dbReference type="Proteomes" id="UP000666240"/>
    </source>
</evidence>
<dbReference type="AlphaFoldDB" id="A0A8J7UMW4"/>
<accession>A0A8J7UMW4</accession>
<evidence type="ECO:0000313" key="1">
    <source>
        <dbReference type="EMBL" id="MBP0440842.1"/>
    </source>
</evidence>
<name>A0A8J7UMW4_9HYPH</name>
<comment type="caution">
    <text evidence="1">The sequence shown here is derived from an EMBL/GenBank/DDBJ whole genome shotgun (WGS) entry which is preliminary data.</text>
</comment>
<keyword evidence="2" id="KW-1185">Reference proteome</keyword>
<organism evidence="1 2">
    <name type="scientific">Tianweitania sediminis</name>
    <dbReference type="NCBI Taxonomy" id="1502156"/>
    <lineage>
        <taxon>Bacteria</taxon>
        <taxon>Pseudomonadati</taxon>
        <taxon>Pseudomonadota</taxon>
        <taxon>Alphaproteobacteria</taxon>
        <taxon>Hyphomicrobiales</taxon>
        <taxon>Phyllobacteriaceae</taxon>
        <taxon>Tianweitania</taxon>
    </lineage>
</organism>
<sequence length="83" mass="9575">MAPFEQLAPLPLEQADDDLPVAPFSWRQYGTRKASLKDRETRIRERAYLLWEGAGRPVGEQDMHWLMAVEEIDAEIKAAKARH</sequence>
<reference evidence="1" key="1">
    <citation type="submission" date="2021-03" db="EMBL/GenBank/DDBJ databases">
        <title>Genome sequencing and assembly of Tianweitania sediminis.</title>
        <authorList>
            <person name="Chhetri G."/>
        </authorList>
    </citation>
    <scope>NUCLEOTIDE SEQUENCE</scope>
    <source>
        <strain evidence="1">Z8</strain>
    </source>
</reference>
<dbReference type="InterPro" id="IPR021327">
    <property type="entry name" value="DUF2934"/>
</dbReference>
<dbReference type="Proteomes" id="UP000666240">
    <property type="component" value="Unassembled WGS sequence"/>
</dbReference>
<gene>
    <name evidence="1" type="ORF">J5Y06_19510</name>
</gene>
<proteinExistence type="predicted"/>
<dbReference type="EMBL" id="JAGIYY010000009">
    <property type="protein sequence ID" value="MBP0440842.1"/>
    <property type="molecule type" value="Genomic_DNA"/>
</dbReference>
<protein>
    <submittedName>
        <fullName evidence="1">DUF2934 domain-containing protein</fullName>
    </submittedName>
</protein>
<dbReference type="Pfam" id="PF11154">
    <property type="entry name" value="DUF2934"/>
    <property type="match status" value="1"/>
</dbReference>